<reference evidence="2 3" key="1">
    <citation type="journal article" date="2018" name="Front. Plant Sci.">
        <title>Red Clover (Trifolium pratense) and Zigzag Clover (T. medium) - A Picture of Genomic Similarities and Differences.</title>
        <authorList>
            <person name="Dluhosova J."/>
            <person name="Istvanek J."/>
            <person name="Nedelnik J."/>
            <person name="Repkova J."/>
        </authorList>
    </citation>
    <scope>NUCLEOTIDE SEQUENCE [LARGE SCALE GENOMIC DNA]</scope>
    <source>
        <strain evidence="3">cv. 10/8</strain>
        <tissue evidence="2">Leaf</tissue>
    </source>
</reference>
<sequence length="80" mass="8865">GHEGGWFSFPWVEGGGLGAGAVLMVLSLVAVGFKMGWWWWLEVMRDVVVVRGEVLLSRVSASGILLKKWRFYLGGEVVRS</sequence>
<organism evidence="2 3">
    <name type="scientific">Trifolium medium</name>
    <dbReference type="NCBI Taxonomy" id="97028"/>
    <lineage>
        <taxon>Eukaryota</taxon>
        <taxon>Viridiplantae</taxon>
        <taxon>Streptophyta</taxon>
        <taxon>Embryophyta</taxon>
        <taxon>Tracheophyta</taxon>
        <taxon>Spermatophyta</taxon>
        <taxon>Magnoliopsida</taxon>
        <taxon>eudicotyledons</taxon>
        <taxon>Gunneridae</taxon>
        <taxon>Pentapetalae</taxon>
        <taxon>rosids</taxon>
        <taxon>fabids</taxon>
        <taxon>Fabales</taxon>
        <taxon>Fabaceae</taxon>
        <taxon>Papilionoideae</taxon>
        <taxon>50 kb inversion clade</taxon>
        <taxon>NPAAA clade</taxon>
        <taxon>Hologalegina</taxon>
        <taxon>IRL clade</taxon>
        <taxon>Trifolieae</taxon>
        <taxon>Trifolium</taxon>
    </lineage>
</organism>
<feature type="transmembrane region" description="Helical" evidence="1">
    <location>
        <begin position="20"/>
        <end position="41"/>
    </location>
</feature>
<comment type="caution">
    <text evidence="2">The sequence shown here is derived from an EMBL/GenBank/DDBJ whole genome shotgun (WGS) entry which is preliminary data.</text>
</comment>
<keyword evidence="3" id="KW-1185">Reference proteome</keyword>
<dbReference type="EMBL" id="LXQA010274745">
    <property type="protein sequence ID" value="MCI40016.1"/>
    <property type="molecule type" value="Genomic_DNA"/>
</dbReference>
<dbReference type="AlphaFoldDB" id="A0A392RWR3"/>
<accession>A0A392RWR3</accession>
<name>A0A392RWR3_9FABA</name>
<proteinExistence type="predicted"/>
<evidence type="ECO:0000313" key="3">
    <source>
        <dbReference type="Proteomes" id="UP000265520"/>
    </source>
</evidence>
<evidence type="ECO:0000256" key="1">
    <source>
        <dbReference type="SAM" id="Phobius"/>
    </source>
</evidence>
<keyword evidence="1" id="KW-0472">Membrane</keyword>
<dbReference type="Proteomes" id="UP000265520">
    <property type="component" value="Unassembled WGS sequence"/>
</dbReference>
<evidence type="ECO:0000313" key="2">
    <source>
        <dbReference type="EMBL" id="MCI40016.1"/>
    </source>
</evidence>
<keyword evidence="1" id="KW-0812">Transmembrane</keyword>
<keyword evidence="1" id="KW-1133">Transmembrane helix</keyword>
<feature type="non-terminal residue" evidence="2">
    <location>
        <position position="1"/>
    </location>
</feature>
<protein>
    <submittedName>
        <fullName evidence="2">Uncharacterized protein</fullName>
    </submittedName>
</protein>